<dbReference type="Gene3D" id="1.20.5.170">
    <property type="match status" value="1"/>
</dbReference>
<evidence type="ECO:0000256" key="2">
    <source>
        <dbReference type="ARBA" id="ARBA00023015"/>
    </source>
</evidence>
<reference evidence="8 9" key="1">
    <citation type="submission" date="2019-05" db="EMBL/GenBank/DDBJ databases">
        <title>Mikania micrantha, genome provides insights into the molecular mechanism of rapid growth.</title>
        <authorList>
            <person name="Liu B."/>
        </authorList>
    </citation>
    <scope>NUCLEOTIDE SEQUENCE [LARGE SCALE GENOMIC DNA]</scope>
    <source>
        <strain evidence="8">NLD-2019</strain>
        <tissue evidence="8">Leaf</tissue>
    </source>
</reference>
<dbReference type="EMBL" id="SZYD01000014">
    <property type="protein sequence ID" value="KAD4178590.1"/>
    <property type="molecule type" value="Genomic_DNA"/>
</dbReference>
<comment type="caution">
    <text evidence="8">The sequence shown here is derived from an EMBL/GenBank/DDBJ whole genome shotgun (WGS) entry which is preliminary data.</text>
</comment>
<protein>
    <recommendedName>
        <fullName evidence="7">BZIP domain-containing protein</fullName>
    </recommendedName>
</protein>
<name>A0A5N6MX41_9ASTR</name>
<gene>
    <name evidence="8" type="ORF">E3N88_27181</name>
</gene>
<dbReference type="GO" id="GO:0046983">
    <property type="term" value="F:protein dimerization activity"/>
    <property type="evidence" value="ECO:0007669"/>
    <property type="project" value="UniProtKB-ARBA"/>
</dbReference>
<dbReference type="Pfam" id="PF00170">
    <property type="entry name" value="bZIP_1"/>
    <property type="match status" value="1"/>
</dbReference>
<dbReference type="GO" id="GO:0005634">
    <property type="term" value="C:nucleus"/>
    <property type="evidence" value="ECO:0007669"/>
    <property type="project" value="UniProtKB-SubCell"/>
</dbReference>
<dbReference type="InterPro" id="IPR004827">
    <property type="entry name" value="bZIP"/>
</dbReference>
<evidence type="ECO:0000313" key="9">
    <source>
        <dbReference type="Proteomes" id="UP000326396"/>
    </source>
</evidence>
<dbReference type="PANTHER" id="PTHR47693">
    <property type="entry name" value="BZIP TRANSCRIPTION FACTOR RISBZ3-RELATED"/>
    <property type="match status" value="1"/>
</dbReference>
<feature type="domain" description="BZIP" evidence="7">
    <location>
        <begin position="145"/>
        <end position="208"/>
    </location>
</feature>
<keyword evidence="3" id="KW-0238">DNA-binding</keyword>
<dbReference type="AlphaFoldDB" id="A0A5N6MX41"/>
<keyword evidence="5" id="KW-0539">Nucleus</keyword>
<keyword evidence="4" id="KW-0804">Transcription</keyword>
<keyword evidence="2" id="KW-0805">Transcription regulation</keyword>
<dbReference type="InterPro" id="IPR045314">
    <property type="entry name" value="bZIP_plant_GBF1"/>
</dbReference>
<dbReference type="PANTHER" id="PTHR47693:SF1">
    <property type="entry name" value="BZIP TRANSCRIPTION FACTOR RISBZ3"/>
    <property type="match status" value="1"/>
</dbReference>
<dbReference type="SMART" id="SM00338">
    <property type="entry name" value="BRLZ"/>
    <property type="match status" value="1"/>
</dbReference>
<dbReference type="PROSITE" id="PS00036">
    <property type="entry name" value="BZIP_BASIC"/>
    <property type="match status" value="1"/>
</dbReference>
<dbReference type="GO" id="GO:0003677">
    <property type="term" value="F:DNA binding"/>
    <property type="evidence" value="ECO:0007669"/>
    <property type="project" value="UniProtKB-KW"/>
</dbReference>
<organism evidence="8 9">
    <name type="scientific">Mikania micrantha</name>
    <name type="common">bitter vine</name>
    <dbReference type="NCBI Taxonomy" id="192012"/>
    <lineage>
        <taxon>Eukaryota</taxon>
        <taxon>Viridiplantae</taxon>
        <taxon>Streptophyta</taxon>
        <taxon>Embryophyta</taxon>
        <taxon>Tracheophyta</taxon>
        <taxon>Spermatophyta</taxon>
        <taxon>Magnoliopsida</taxon>
        <taxon>eudicotyledons</taxon>
        <taxon>Gunneridae</taxon>
        <taxon>Pentapetalae</taxon>
        <taxon>asterids</taxon>
        <taxon>campanulids</taxon>
        <taxon>Asterales</taxon>
        <taxon>Asteraceae</taxon>
        <taxon>Asteroideae</taxon>
        <taxon>Heliantheae alliance</taxon>
        <taxon>Eupatorieae</taxon>
        <taxon>Mikania</taxon>
    </lineage>
</organism>
<proteinExistence type="predicted"/>
<dbReference type="PROSITE" id="PS50217">
    <property type="entry name" value="BZIP"/>
    <property type="match status" value="1"/>
</dbReference>
<accession>A0A5N6MX41</accession>
<dbReference type="InterPro" id="IPR044168">
    <property type="entry name" value="RISBZ3/4/5"/>
</dbReference>
<sequence>MSGTFSQHHLIDNFLNHAFDDHHPPAGKMLSAADAVLFSSKSFTAAGCSPDLAVQYRNPDNLSGFSRSDGITRNPPWSQNLNPKNSTVMMNMDSQSSICAERPTSDTNPKLVDNNVIEASSDYDQSDDDAEIEAGQCELSNDQIDIKKHKRKVSNRDSARRSRKRKQAHLTDLEKQVGLLRGEYSDLFKQLTNASRQFKDASTNNRVLKSEVEALRAKVKLAEDMLARGSITSSLNHLLQNHLTTPQMFNCQNVSRMANVSPIITILGEDHGPCPDLPGMVEPGAYPDMFKNDMILMQYSLSSMINVISLVDSIHGRTRTARLTS</sequence>
<evidence type="ECO:0000259" key="7">
    <source>
        <dbReference type="PROSITE" id="PS50217"/>
    </source>
</evidence>
<dbReference type="Proteomes" id="UP000326396">
    <property type="component" value="Linkage Group LG4"/>
</dbReference>
<dbReference type="OrthoDB" id="1299653at2759"/>
<evidence type="ECO:0000256" key="5">
    <source>
        <dbReference type="ARBA" id="ARBA00023242"/>
    </source>
</evidence>
<evidence type="ECO:0000256" key="6">
    <source>
        <dbReference type="SAM" id="MobiDB-lite"/>
    </source>
</evidence>
<keyword evidence="9" id="KW-1185">Reference proteome</keyword>
<dbReference type="InterPro" id="IPR046347">
    <property type="entry name" value="bZIP_sf"/>
</dbReference>
<dbReference type="FunFam" id="1.20.5.170:FF:000020">
    <property type="entry name" value="BZIP transcription factor"/>
    <property type="match status" value="1"/>
</dbReference>
<evidence type="ECO:0000313" key="8">
    <source>
        <dbReference type="EMBL" id="KAD4178590.1"/>
    </source>
</evidence>
<dbReference type="CDD" id="cd14702">
    <property type="entry name" value="bZIP_plant_GBF1"/>
    <property type="match status" value="1"/>
</dbReference>
<evidence type="ECO:0000256" key="4">
    <source>
        <dbReference type="ARBA" id="ARBA00023163"/>
    </source>
</evidence>
<comment type="subcellular location">
    <subcellularLocation>
        <location evidence="1">Nucleus</location>
    </subcellularLocation>
</comment>
<evidence type="ECO:0000256" key="1">
    <source>
        <dbReference type="ARBA" id="ARBA00004123"/>
    </source>
</evidence>
<feature type="region of interest" description="Disordered" evidence="6">
    <location>
        <begin position="149"/>
        <end position="168"/>
    </location>
</feature>
<evidence type="ECO:0000256" key="3">
    <source>
        <dbReference type="ARBA" id="ARBA00023125"/>
    </source>
</evidence>
<dbReference type="SUPFAM" id="SSF57959">
    <property type="entry name" value="Leucine zipper domain"/>
    <property type="match status" value="1"/>
</dbReference>
<dbReference type="GO" id="GO:0003700">
    <property type="term" value="F:DNA-binding transcription factor activity"/>
    <property type="evidence" value="ECO:0007669"/>
    <property type="project" value="InterPro"/>
</dbReference>